<reference evidence="1 2" key="1">
    <citation type="submission" date="2020-11" db="EMBL/GenBank/DDBJ databases">
        <title>Pedobacter endophytica, an endophytic bacteria isolated form Carex pumila.</title>
        <authorList>
            <person name="Peng Y."/>
            <person name="Jiang L."/>
            <person name="Lee J."/>
        </authorList>
    </citation>
    <scope>NUCLEOTIDE SEQUENCE [LARGE SCALE GENOMIC DNA]</scope>
    <source>
        <strain evidence="1 2">JBR3-12</strain>
    </source>
</reference>
<dbReference type="PANTHER" id="PTHR30565:SF9">
    <property type="entry name" value="PROTEIN YCIF"/>
    <property type="match status" value="1"/>
</dbReference>
<dbReference type="InterPro" id="IPR012347">
    <property type="entry name" value="Ferritin-like"/>
</dbReference>
<dbReference type="AlphaFoldDB" id="A0A7S9Q0B0"/>
<name>A0A7S9Q0B0_9SPHI</name>
<dbReference type="InterPro" id="IPR047114">
    <property type="entry name" value="YciF"/>
</dbReference>
<organism evidence="1 2">
    <name type="scientific">Pedobacter endophyticus</name>
    <dbReference type="NCBI Taxonomy" id="2789740"/>
    <lineage>
        <taxon>Bacteria</taxon>
        <taxon>Pseudomonadati</taxon>
        <taxon>Bacteroidota</taxon>
        <taxon>Sphingobacteriia</taxon>
        <taxon>Sphingobacteriales</taxon>
        <taxon>Sphingobacteriaceae</taxon>
        <taxon>Pedobacter</taxon>
    </lineage>
</organism>
<dbReference type="EMBL" id="CP064939">
    <property type="protein sequence ID" value="QPH40477.1"/>
    <property type="molecule type" value="Genomic_DNA"/>
</dbReference>
<keyword evidence="2" id="KW-1185">Reference proteome</keyword>
<proteinExistence type="predicted"/>
<dbReference type="RefSeq" id="WP_196099931.1">
    <property type="nucleotide sequence ID" value="NZ_CP064939.1"/>
</dbReference>
<dbReference type="InterPro" id="IPR010287">
    <property type="entry name" value="DUF892_YciF-like"/>
</dbReference>
<dbReference type="PANTHER" id="PTHR30565">
    <property type="entry name" value="PROTEIN YCIF"/>
    <property type="match status" value="1"/>
</dbReference>
<dbReference type="CDD" id="cd07909">
    <property type="entry name" value="YciF"/>
    <property type="match status" value="1"/>
</dbReference>
<dbReference type="Pfam" id="PF05974">
    <property type="entry name" value="DUF892"/>
    <property type="match status" value="1"/>
</dbReference>
<sequence>MPNSHLHELFTDELRDVLGAERQLLKGLKKMADSASGEELKSAFQEHYSQSEEHINRLKEAFSSIGLSFRSKKCKAMEGLLAEGEEIMDSFEPGKVLDAALVAAAQKIEHYEIASYGCLVTWAKLMEHQEAADLLSQTLEEEKQTDGKLTEIAMSQANVSTE</sequence>
<protein>
    <submittedName>
        <fullName evidence="1">Ferritin-like domain-containing protein</fullName>
    </submittedName>
</protein>
<accession>A0A7S9Q0B0</accession>
<dbReference type="InterPro" id="IPR009078">
    <property type="entry name" value="Ferritin-like_SF"/>
</dbReference>
<dbReference type="Proteomes" id="UP000594759">
    <property type="component" value="Chromosome"/>
</dbReference>
<evidence type="ECO:0000313" key="1">
    <source>
        <dbReference type="EMBL" id="QPH40477.1"/>
    </source>
</evidence>
<evidence type="ECO:0000313" key="2">
    <source>
        <dbReference type="Proteomes" id="UP000594759"/>
    </source>
</evidence>
<dbReference type="Gene3D" id="1.20.1260.10">
    <property type="match status" value="1"/>
</dbReference>
<dbReference type="SUPFAM" id="SSF47240">
    <property type="entry name" value="Ferritin-like"/>
    <property type="match status" value="1"/>
</dbReference>
<gene>
    <name evidence="1" type="ORF">IZT61_04120</name>
</gene>
<dbReference type="KEGG" id="pex:IZT61_04120"/>